<keyword evidence="2 7" id="KW-0812">Transmembrane</keyword>
<evidence type="ECO:0000256" key="6">
    <source>
        <dbReference type="ARBA" id="ARBA00023316"/>
    </source>
</evidence>
<keyword evidence="6 7" id="KW-0961">Cell wall biogenesis/degradation</keyword>
<keyword evidence="5 7" id="KW-0456">Lyase</keyword>
<dbReference type="GO" id="GO:0005886">
    <property type="term" value="C:plasma membrane"/>
    <property type="evidence" value="ECO:0007669"/>
    <property type="project" value="UniProtKB-SubCell"/>
</dbReference>
<dbReference type="EC" id="4.2.2.29" evidence="7"/>
<dbReference type="PANTHER" id="PTHR30518">
    <property type="entry name" value="ENDOLYTIC MUREIN TRANSGLYCOSYLASE"/>
    <property type="match status" value="1"/>
</dbReference>
<dbReference type="GO" id="GO:0071555">
    <property type="term" value="P:cell wall organization"/>
    <property type="evidence" value="ECO:0007669"/>
    <property type="project" value="UniProtKB-KW"/>
</dbReference>
<evidence type="ECO:0000313" key="8">
    <source>
        <dbReference type="EMBL" id="OGK19741.1"/>
    </source>
</evidence>
<comment type="caution">
    <text evidence="8">The sequence shown here is derived from an EMBL/GenBank/DDBJ whole genome shotgun (WGS) entry which is preliminary data.</text>
</comment>
<feature type="site" description="Important for catalytic activity" evidence="7">
    <location>
        <position position="201"/>
    </location>
</feature>
<accession>A0A1F7GLE0</accession>
<keyword evidence="1 7" id="KW-1003">Cell membrane</keyword>
<comment type="similarity">
    <text evidence="7">Belongs to the transglycosylase MltG family.</text>
</comment>
<comment type="subcellular location">
    <subcellularLocation>
        <location evidence="7">Cell membrane</location>
        <topology evidence="7">Single-pass membrane protein</topology>
    </subcellularLocation>
</comment>
<proteinExistence type="inferred from homology"/>
<feature type="transmembrane region" description="Helical" evidence="7">
    <location>
        <begin position="7"/>
        <end position="24"/>
    </location>
</feature>
<gene>
    <name evidence="7" type="primary">mltG</name>
    <name evidence="8" type="ORF">A2799_01010</name>
</gene>
<sequence>MRLKKSYIFICIFVIISIGFFLFYKEGSLPVNKTDKGTRLFVINRGDGLINITNRLDKEGLIRSKTVFYIITRLNGLENKIEAGDFRLSPSMTSEQIAKTLTKGTLDIWVTVIEGLRREEIADILSETHGIDKLEFMDKAVEGYLFPDTYLIPKDASVDMILSIFKNNFDSKYNGNIESLAQKKQLNRMQVITLASLVEKEARSFENRTIVASIMLKRYKNGWPLDLDATVQYALGYQSDSKTWWKKNLTREDIKINSLYNTYKNAGLPPGPICNPGLDSIKAVLAADEKTPYWFYISSRDGSVMHYAQTQEEHDENIRKYLN</sequence>
<organism evidence="8 9">
    <name type="scientific">Candidatus Roizmanbacteria bacterium RIFCSPHIGHO2_01_FULL_39_24</name>
    <dbReference type="NCBI Taxonomy" id="1802032"/>
    <lineage>
        <taxon>Bacteria</taxon>
        <taxon>Candidatus Roizmaniibacteriota</taxon>
    </lineage>
</organism>
<comment type="function">
    <text evidence="7">Functions as a peptidoglycan terminase that cleaves nascent peptidoglycan strands endolytically to terminate their elongation.</text>
</comment>
<evidence type="ECO:0000256" key="5">
    <source>
        <dbReference type="ARBA" id="ARBA00023239"/>
    </source>
</evidence>
<dbReference type="InterPro" id="IPR003770">
    <property type="entry name" value="MLTG-like"/>
</dbReference>
<dbReference type="HAMAP" id="MF_02065">
    <property type="entry name" value="MltG"/>
    <property type="match status" value="1"/>
</dbReference>
<name>A0A1F7GLE0_9BACT</name>
<dbReference type="EMBL" id="MFZH01000006">
    <property type="protein sequence ID" value="OGK19741.1"/>
    <property type="molecule type" value="Genomic_DNA"/>
</dbReference>
<dbReference type="Gene3D" id="3.30.1490.480">
    <property type="entry name" value="Endolytic murein transglycosylase"/>
    <property type="match status" value="1"/>
</dbReference>
<dbReference type="GO" id="GO:0008932">
    <property type="term" value="F:lytic endotransglycosylase activity"/>
    <property type="evidence" value="ECO:0007669"/>
    <property type="project" value="UniProtKB-UniRule"/>
</dbReference>
<dbReference type="GO" id="GO:0009252">
    <property type="term" value="P:peptidoglycan biosynthetic process"/>
    <property type="evidence" value="ECO:0007669"/>
    <property type="project" value="UniProtKB-UniRule"/>
</dbReference>
<comment type="catalytic activity">
    <reaction evidence="7">
        <text>a peptidoglycan chain = a peptidoglycan chain with N-acetyl-1,6-anhydromuramyl-[peptide] at the reducing end + a peptidoglycan chain with N-acetylglucosamine at the non-reducing end.</text>
        <dbReference type="EC" id="4.2.2.29"/>
    </reaction>
</comment>
<evidence type="ECO:0000256" key="3">
    <source>
        <dbReference type="ARBA" id="ARBA00022989"/>
    </source>
</evidence>
<evidence type="ECO:0000256" key="7">
    <source>
        <dbReference type="HAMAP-Rule" id="MF_02065"/>
    </source>
</evidence>
<dbReference type="PANTHER" id="PTHR30518:SF2">
    <property type="entry name" value="ENDOLYTIC MUREIN TRANSGLYCOSYLASE"/>
    <property type="match status" value="1"/>
</dbReference>
<evidence type="ECO:0000256" key="2">
    <source>
        <dbReference type="ARBA" id="ARBA00022692"/>
    </source>
</evidence>
<dbReference type="AlphaFoldDB" id="A0A1F7GLE0"/>
<evidence type="ECO:0000256" key="1">
    <source>
        <dbReference type="ARBA" id="ARBA00022475"/>
    </source>
</evidence>
<reference evidence="8 9" key="1">
    <citation type="journal article" date="2016" name="Nat. Commun.">
        <title>Thousands of microbial genomes shed light on interconnected biogeochemical processes in an aquifer system.</title>
        <authorList>
            <person name="Anantharaman K."/>
            <person name="Brown C.T."/>
            <person name="Hug L.A."/>
            <person name="Sharon I."/>
            <person name="Castelle C.J."/>
            <person name="Probst A.J."/>
            <person name="Thomas B.C."/>
            <person name="Singh A."/>
            <person name="Wilkins M.J."/>
            <person name="Karaoz U."/>
            <person name="Brodie E.L."/>
            <person name="Williams K.H."/>
            <person name="Hubbard S.S."/>
            <person name="Banfield J.F."/>
        </authorList>
    </citation>
    <scope>NUCLEOTIDE SEQUENCE [LARGE SCALE GENOMIC DNA]</scope>
</reference>
<keyword evidence="3 7" id="KW-1133">Transmembrane helix</keyword>
<protein>
    <recommendedName>
        <fullName evidence="7">Endolytic murein transglycosylase</fullName>
        <ecNumber evidence="7">4.2.2.29</ecNumber>
    </recommendedName>
    <alternativeName>
        <fullName evidence="7">Peptidoglycan lytic transglycosylase</fullName>
    </alternativeName>
    <alternativeName>
        <fullName evidence="7">Peptidoglycan polymerization terminase</fullName>
    </alternativeName>
</protein>
<dbReference type="Proteomes" id="UP000176850">
    <property type="component" value="Unassembled WGS sequence"/>
</dbReference>
<keyword evidence="4 7" id="KW-0472">Membrane</keyword>
<dbReference type="NCBIfam" id="TIGR00247">
    <property type="entry name" value="endolytic transglycosylase MltG"/>
    <property type="match status" value="1"/>
</dbReference>
<evidence type="ECO:0000256" key="4">
    <source>
        <dbReference type="ARBA" id="ARBA00023136"/>
    </source>
</evidence>
<dbReference type="Pfam" id="PF02618">
    <property type="entry name" value="YceG"/>
    <property type="match status" value="1"/>
</dbReference>
<evidence type="ECO:0000313" key="9">
    <source>
        <dbReference type="Proteomes" id="UP000176850"/>
    </source>
</evidence>